<dbReference type="KEGG" id="emc:129330381"/>
<keyword evidence="4 10" id="KW-0812">Transmembrane</keyword>
<comment type="subcellular location">
    <subcellularLocation>
        <location evidence="2">Cytoplasm</location>
    </subcellularLocation>
    <subcellularLocation>
        <location evidence="1">Membrane</location>
        <topology evidence="1">Single-pass membrane protein</topology>
    </subcellularLocation>
</comment>
<reference evidence="12" key="1">
    <citation type="submission" date="2025-08" db="UniProtKB">
        <authorList>
            <consortium name="RefSeq"/>
        </authorList>
    </citation>
    <scope>IDENTIFICATION</scope>
    <source>
        <tissue evidence="12">Blood</tissue>
    </source>
</reference>
<organism evidence="11 12">
    <name type="scientific">Eublepharis macularius</name>
    <name type="common">Leopard gecko</name>
    <name type="synonym">Cyrtodactylus macularius</name>
    <dbReference type="NCBI Taxonomy" id="481883"/>
    <lineage>
        <taxon>Eukaryota</taxon>
        <taxon>Metazoa</taxon>
        <taxon>Chordata</taxon>
        <taxon>Craniata</taxon>
        <taxon>Vertebrata</taxon>
        <taxon>Euteleostomi</taxon>
        <taxon>Lepidosauria</taxon>
        <taxon>Squamata</taxon>
        <taxon>Bifurcata</taxon>
        <taxon>Gekkota</taxon>
        <taxon>Eublepharidae</taxon>
        <taxon>Eublepharinae</taxon>
        <taxon>Eublepharis</taxon>
    </lineage>
</organism>
<evidence type="ECO:0000256" key="5">
    <source>
        <dbReference type="ARBA" id="ARBA00022989"/>
    </source>
</evidence>
<evidence type="ECO:0000313" key="12">
    <source>
        <dbReference type="RefSeq" id="XP_054836384.1"/>
    </source>
</evidence>
<dbReference type="Pfam" id="PF05781">
    <property type="entry name" value="MRVI1"/>
    <property type="match status" value="1"/>
</dbReference>
<keyword evidence="7 10" id="KW-0472">Membrane</keyword>
<dbReference type="Proteomes" id="UP001190640">
    <property type="component" value="Chromosome 5"/>
</dbReference>
<feature type="compositionally biased region" description="Basic and acidic residues" evidence="9">
    <location>
        <begin position="247"/>
        <end position="257"/>
    </location>
</feature>
<dbReference type="PANTHER" id="PTHR15352">
    <property type="entry name" value="LYMPHOID-RESTRICTED MEMBRANE PROTEIN, JAW1"/>
    <property type="match status" value="1"/>
</dbReference>
<dbReference type="AlphaFoldDB" id="A0AA97JFG4"/>
<evidence type="ECO:0000256" key="7">
    <source>
        <dbReference type="ARBA" id="ARBA00023136"/>
    </source>
</evidence>
<protein>
    <submittedName>
        <fullName evidence="12">Inositol 1,4,5-triphosphate receptor associated 1-like</fullName>
    </submittedName>
</protein>
<dbReference type="GeneID" id="129330381"/>
<feature type="region of interest" description="Disordered" evidence="9">
    <location>
        <begin position="283"/>
        <end position="316"/>
    </location>
</feature>
<proteinExistence type="predicted"/>
<keyword evidence="5 10" id="KW-1133">Transmembrane helix</keyword>
<feature type="coiled-coil region" evidence="8">
    <location>
        <begin position="126"/>
        <end position="160"/>
    </location>
</feature>
<sequence length="453" mass="51428">MDLHSPWIQDFLLPAHDSPGTMAGSGGNCEGMVSGRKHSSDHTTKPCAVRLQEQTKRESTGSRELAMHLEDSGNSNEDIEPCEDPPTISAMELSVLERLGLHRVALTEQDVEAAFAHLALAFRCDMFTLRQRVQIEERARDAAEENIQQELAECRTMLQKLGEVCLDSRCMELVEQLKICVTVLARVIERATVTAEKLGAVHQEARLSRATEVMVQHVENLKRHHQREHTELEEMKRLIQQNSRNRQLAENRDDGDHRLKHPPIRTFQQGSVRRRISIAVVPKQLTQFHSPARGRSSEGEAIQPTAGEQESPERQLPCLQEDSTDSYFILHTGSSSSSHQSLHGPNNIEFGMDRSHCTEGKESEFRKRSTIGKTDEEEPSEESDSEGLDEENEELEQNALVSKGSKMELCRAWFSMPTYYWVLLWLFFLGIACLVLIRIMEMQKQYPFPSSNT</sequence>
<evidence type="ECO:0000256" key="2">
    <source>
        <dbReference type="ARBA" id="ARBA00004496"/>
    </source>
</evidence>
<feature type="transmembrane region" description="Helical" evidence="10">
    <location>
        <begin position="419"/>
        <end position="437"/>
    </location>
</feature>
<evidence type="ECO:0000313" key="11">
    <source>
        <dbReference type="Proteomes" id="UP001190640"/>
    </source>
</evidence>
<dbReference type="RefSeq" id="XP_054836384.1">
    <property type="nucleotide sequence ID" value="XM_054980409.1"/>
</dbReference>
<dbReference type="InterPro" id="IPR008677">
    <property type="entry name" value="MRVI1"/>
</dbReference>
<evidence type="ECO:0000256" key="4">
    <source>
        <dbReference type="ARBA" id="ARBA00022692"/>
    </source>
</evidence>
<evidence type="ECO:0000256" key="8">
    <source>
        <dbReference type="SAM" id="Coils"/>
    </source>
</evidence>
<feature type="compositionally biased region" description="Basic and acidic residues" evidence="9">
    <location>
        <begin position="351"/>
        <end position="367"/>
    </location>
</feature>
<feature type="compositionally biased region" description="Acidic residues" evidence="9">
    <location>
        <begin position="375"/>
        <end position="396"/>
    </location>
</feature>
<evidence type="ECO:0000256" key="1">
    <source>
        <dbReference type="ARBA" id="ARBA00004167"/>
    </source>
</evidence>
<evidence type="ECO:0000256" key="9">
    <source>
        <dbReference type="SAM" id="MobiDB-lite"/>
    </source>
</evidence>
<accession>A0AA97JFG4</accession>
<keyword evidence="11" id="KW-1185">Reference proteome</keyword>
<keyword evidence="3" id="KW-0963">Cytoplasm</keyword>
<dbReference type="GO" id="GO:0005789">
    <property type="term" value="C:endoplasmic reticulum membrane"/>
    <property type="evidence" value="ECO:0007669"/>
    <property type="project" value="TreeGrafter"/>
</dbReference>
<keyword evidence="6 8" id="KW-0175">Coiled coil</keyword>
<evidence type="ECO:0000256" key="6">
    <source>
        <dbReference type="ARBA" id="ARBA00023054"/>
    </source>
</evidence>
<evidence type="ECO:0000256" key="3">
    <source>
        <dbReference type="ARBA" id="ARBA00022490"/>
    </source>
</evidence>
<evidence type="ECO:0000256" key="10">
    <source>
        <dbReference type="SAM" id="Phobius"/>
    </source>
</evidence>
<gene>
    <name evidence="12" type="primary">LOC129330381</name>
</gene>
<feature type="region of interest" description="Disordered" evidence="9">
    <location>
        <begin position="329"/>
        <end position="397"/>
    </location>
</feature>
<name>A0AA97JFG4_EUBMA</name>
<dbReference type="PANTHER" id="PTHR15352:SF5">
    <property type="entry name" value="LYMPHOID-RESTRICTED MEMBRANE PROTEIN-LIKE"/>
    <property type="match status" value="1"/>
</dbReference>
<feature type="region of interest" description="Disordered" evidence="9">
    <location>
        <begin position="241"/>
        <end position="262"/>
    </location>
</feature>